<dbReference type="PaxDb" id="6945-B7PPT7"/>
<dbReference type="EnsemblMetazoa" id="ISCW006810-RA">
    <property type="protein sequence ID" value="ISCW006810-PA"/>
    <property type="gene ID" value="ISCW006810"/>
</dbReference>
<reference evidence="2" key="2">
    <citation type="submission" date="2020-05" db="UniProtKB">
        <authorList>
            <consortium name="EnsemblMetazoa"/>
        </authorList>
    </citation>
    <scope>IDENTIFICATION</scope>
    <source>
        <strain evidence="2">wikel</strain>
    </source>
</reference>
<evidence type="ECO:0000313" key="2">
    <source>
        <dbReference type="EnsemblMetazoa" id="ISCW006810-PA"/>
    </source>
</evidence>
<dbReference type="HOGENOM" id="CLU_2549455_0_0_1"/>
<dbReference type="VEuPathDB" id="VectorBase:ISCW006810"/>
<evidence type="ECO:0000313" key="3">
    <source>
        <dbReference type="Proteomes" id="UP000001555"/>
    </source>
</evidence>
<reference evidence="1 3" key="1">
    <citation type="submission" date="2008-03" db="EMBL/GenBank/DDBJ databases">
        <title>Annotation of Ixodes scapularis.</title>
        <authorList>
            <consortium name="Ixodes scapularis Genome Project Consortium"/>
            <person name="Caler E."/>
            <person name="Hannick L.I."/>
            <person name="Bidwell S."/>
            <person name="Joardar V."/>
            <person name="Thiagarajan M."/>
            <person name="Amedeo P."/>
            <person name="Galinsky K.J."/>
            <person name="Schobel S."/>
            <person name="Inman J."/>
            <person name="Hostetler J."/>
            <person name="Miller J."/>
            <person name="Hammond M."/>
            <person name="Megy K."/>
            <person name="Lawson D."/>
            <person name="Kodira C."/>
            <person name="Sutton G."/>
            <person name="Meyer J."/>
            <person name="Hill C.A."/>
            <person name="Birren B."/>
            <person name="Nene V."/>
            <person name="Collins F."/>
            <person name="Alarcon-Chaidez F."/>
            <person name="Wikel S."/>
            <person name="Strausberg R."/>
        </authorList>
    </citation>
    <scope>NUCLEOTIDE SEQUENCE [LARGE SCALE GENOMIC DNA]</scope>
    <source>
        <strain evidence="3">Wikel</strain>
        <strain evidence="1">Wikel colony</strain>
    </source>
</reference>
<dbReference type="VEuPathDB" id="VectorBase:ISCI006810"/>
<sequence length="80" mass="8917">GGQTLFLAALYEGDSKPEDVDSFMKDFVEEMATLLAQGIRLSSKVYEVRLRAFVCDAPARAYLKSIKGHMAYFGCEKCTQ</sequence>
<accession>B7PPT7</accession>
<evidence type="ECO:0000313" key="1">
    <source>
        <dbReference type="EMBL" id="EEC08609.1"/>
    </source>
</evidence>
<dbReference type="InParanoid" id="B7PPT7"/>
<dbReference type="EMBL" id="DS760623">
    <property type="protein sequence ID" value="EEC08609.1"/>
    <property type="molecule type" value="Genomic_DNA"/>
</dbReference>
<organism>
    <name type="scientific">Ixodes scapularis</name>
    <name type="common">Black-legged tick</name>
    <name type="synonym">Deer tick</name>
    <dbReference type="NCBI Taxonomy" id="6945"/>
    <lineage>
        <taxon>Eukaryota</taxon>
        <taxon>Metazoa</taxon>
        <taxon>Ecdysozoa</taxon>
        <taxon>Arthropoda</taxon>
        <taxon>Chelicerata</taxon>
        <taxon>Arachnida</taxon>
        <taxon>Acari</taxon>
        <taxon>Parasitiformes</taxon>
        <taxon>Ixodida</taxon>
        <taxon>Ixodoidea</taxon>
        <taxon>Ixodidae</taxon>
        <taxon>Ixodinae</taxon>
        <taxon>Ixodes</taxon>
    </lineage>
</organism>
<proteinExistence type="predicted"/>
<dbReference type="PANTHER" id="PTHR33053">
    <property type="entry name" value="PROTEIN, PUTATIVE-RELATED"/>
    <property type="match status" value="1"/>
</dbReference>
<name>B7PPT7_IXOSC</name>
<dbReference type="STRING" id="6945.B7PPT7"/>
<dbReference type="EMBL" id="ABJB010263381">
    <property type="status" value="NOT_ANNOTATED_CDS"/>
    <property type="molecule type" value="Genomic_DNA"/>
</dbReference>
<dbReference type="PANTHER" id="PTHR33053:SF26">
    <property type="entry name" value="TRANSPOSASE DOMAIN-CONTAINING PROTEIN"/>
    <property type="match status" value="1"/>
</dbReference>
<feature type="non-terminal residue" evidence="1">
    <location>
        <position position="1"/>
    </location>
</feature>
<dbReference type="Proteomes" id="UP000001555">
    <property type="component" value="Unassembled WGS sequence"/>
</dbReference>
<protein>
    <submittedName>
        <fullName evidence="1 2">Uncharacterized protein</fullName>
    </submittedName>
</protein>
<keyword evidence="3" id="KW-1185">Reference proteome</keyword>
<dbReference type="AlphaFoldDB" id="B7PPT7"/>
<gene>
    <name evidence="1" type="ORF">IscW_ISCW006810</name>
</gene>